<dbReference type="EMBL" id="JAANIA010002149">
    <property type="protein sequence ID" value="KAG5317314.1"/>
    <property type="molecule type" value="Genomic_DNA"/>
</dbReference>
<dbReference type="InterPro" id="IPR046369">
    <property type="entry name" value="MAML1-3"/>
</dbReference>
<dbReference type="PANTHER" id="PTHR15692:SF20">
    <property type="entry name" value="NEUROGENIC MASTERMIND-LIKE N-TERMINAL DOMAIN-CONTAINING PROTEIN"/>
    <property type="match status" value="1"/>
</dbReference>
<keyword evidence="4" id="KW-0805">Transcription regulation</keyword>
<keyword evidence="10" id="KW-1185">Reference proteome</keyword>
<name>A0A836EL41_9HYME</name>
<dbReference type="PANTHER" id="PTHR15692">
    <property type="entry name" value="MASTERMIND-LIKE"/>
    <property type="match status" value="1"/>
</dbReference>
<evidence type="ECO:0000256" key="2">
    <source>
        <dbReference type="ARBA" id="ARBA00008081"/>
    </source>
</evidence>
<comment type="subcellular location">
    <subcellularLocation>
        <location evidence="1">Nucleus speckle</location>
    </subcellularLocation>
</comment>
<keyword evidence="3" id="KW-0914">Notch signaling pathway</keyword>
<reference evidence="9" key="1">
    <citation type="submission" date="2020-02" db="EMBL/GenBank/DDBJ databases">
        <title>Relaxed selection underlies rapid genomic changes in the transitions from sociality to social parasitism in ants.</title>
        <authorList>
            <person name="Bi X."/>
        </authorList>
    </citation>
    <scope>NUCLEOTIDE SEQUENCE</scope>
    <source>
        <strain evidence="9">BGI-DK2014c</strain>
        <tissue evidence="9">Whole body</tissue>
    </source>
</reference>
<proteinExistence type="inferred from homology"/>
<dbReference type="AlphaFoldDB" id="A0A836EL41"/>
<dbReference type="Proteomes" id="UP000668214">
    <property type="component" value="Unassembled WGS sequence"/>
</dbReference>
<feature type="non-terminal residue" evidence="9">
    <location>
        <position position="1"/>
    </location>
</feature>
<keyword evidence="5" id="KW-0010">Activator</keyword>
<gene>
    <name evidence="9" type="primary">Mam_0</name>
    <name evidence="9" type="ORF">G6Z78_0008486</name>
</gene>
<dbReference type="InterPro" id="IPR046370">
    <property type="entry name" value="MAML_N_sf"/>
</dbReference>
<dbReference type="GO" id="GO:0016607">
    <property type="term" value="C:nuclear speck"/>
    <property type="evidence" value="ECO:0007669"/>
    <property type="project" value="UniProtKB-SubCell"/>
</dbReference>
<comment type="similarity">
    <text evidence="2">Belongs to the mastermind family.</text>
</comment>
<keyword evidence="6" id="KW-0804">Transcription</keyword>
<sequence length="148" mass="17252">MGQAPGMGEVLTPKRQAIVDRLRRRLENYRRRQNDCIPRFDQSFNGLCEQNIQDTLVLKQRFLESKAKRQAKKTDKKQNDPISLSNVHMNFKAISANADVCAIIRIVYARIKEVLGIVISSHVWQIIPYVIEEEERKGEIEQSREQRC</sequence>
<evidence type="ECO:0000256" key="7">
    <source>
        <dbReference type="ARBA" id="ARBA00023242"/>
    </source>
</evidence>
<organism evidence="9 10">
    <name type="scientific">Pseudoatta argentina</name>
    <dbReference type="NCBI Taxonomy" id="621737"/>
    <lineage>
        <taxon>Eukaryota</taxon>
        <taxon>Metazoa</taxon>
        <taxon>Ecdysozoa</taxon>
        <taxon>Arthropoda</taxon>
        <taxon>Hexapoda</taxon>
        <taxon>Insecta</taxon>
        <taxon>Pterygota</taxon>
        <taxon>Neoptera</taxon>
        <taxon>Endopterygota</taxon>
        <taxon>Hymenoptera</taxon>
        <taxon>Apocrita</taxon>
        <taxon>Aculeata</taxon>
        <taxon>Formicoidea</taxon>
        <taxon>Formicidae</taxon>
        <taxon>Myrmicinae</taxon>
        <taxon>Pseudoatta</taxon>
    </lineage>
</organism>
<evidence type="ECO:0000313" key="9">
    <source>
        <dbReference type="EMBL" id="KAG5317314.1"/>
    </source>
</evidence>
<dbReference type="GO" id="GO:0003713">
    <property type="term" value="F:transcription coactivator activity"/>
    <property type="evidence" value="ECO:0007669"/>
    <property type="project" value="InterPro"/>
</dbReference>
<comment type="caution">
    <text evidence="9">The sequence shown here is derived from an EMBL/GenBank/DDBJ whole genome shotgun (WGS) entry which is preliminary data.</text>
</comment>
<dbReference type="SMART" id="SM01275">
    <property type="entry name" value="MamL-1"/>
    <property type="match status" value="1"/>
</dbReference>
<evidence type="ECO:0000256" key="4">
    <source>
        <dbReference type="ARBA" id="ARBA00023015"/>
    </source>
</evidence>
<protein>
    <submittedName>
        <fullName evidence="9">MAM protein</fullName>
    </submittedName>
</protein>
<dbReference type="GO" id="GO:0007221">
    <property type="term" value="P:positive regulation of transcription of Notch receptor target"/>
    <property type="evidence" value="ECO:0007669"/>
    <property type="project" value="InterPro"/>
</dbReference>
<accession>A0A836EL41</accession>
<feature type="non-terminal residue" evidence="9">
    <location>
        <position position="148"/>
    </location>
</feature>
<evidence type="ECO:0000256" key="5">
    <source>
        <dbReference type="ARBA" id="ARBA00023159"/>
    </source>
</evidence>
<keyword evidence="7" id="KW-0539">Nucleus</keyword>
<dbReference type="Gene3D" id="6.10.250.970">
    <property type="match status" value="1"/>
</dbReference>
<evidence type="ECO:0000256" key="3">
    <source>
        <dbReference type="ARBA" id="ARBA00022976"/>
    </source>
</evidence>
<evidence type="ECO:0000256" key="6">
    <source>
        <dbReference type="ARBA" id="ARBA00023163"/>
    </source>
</evidence>
<dbReference type="InterPro" id="IPR019082">
    <property type="entry name" value="Mastermind-like_N"/>
</dbReference>
<dbReference type="Pfam" id="PF09596">
    <property type="entry name" value="MamL-1"/>
    <property type="match status" value="1"/>
</dbReference>
<evidence type="ECO:0000313" key="10">
    <source>
        <dbReference type="Proteomes" id="UP000668214"/>
    </source>
</evidence>
<feature type="domain" description="Neurogenic mastermind-like N-terminal" evidence="8">
    <location>
        <begin position="13"/>
        <end position="72"/>
    </location>
</feature>
<evidence type="ECO:0000256" key="1">
    <source>
        <dbReference type="ARBA" id="ARBA00004324"/>
    </source>
</evidence>
<evidence type="ECO:0000259" key="8">
    <source>
        <dbReference type="SMART" id="SM01275"/>
    </source>
</evidence>